<dbReference type="OrthoDB" id="9801841at2"/>
<feature type="domain" description="Protein kinase" evidence="9">
    <location>
        <begin position="18"/>
        <end position="288"/>
    </location>
</feature>
<dbReference type="InterPro" id="IPR011009">
    <property type="entry name" value="Kinase-like_dom_sf"/>
</dbReference>
<dbReference type="PANTHER" id="PTHR43289">
    <property type="entry name" value="MITOGEN-ACTIVATED PROTEIN KINASE KINASE KINASE 20-RELATED"/>
    <property type="match status" value="1"/>
</dbReference>
<dbReference type="GO" id="GO:0005524">
    <property type="term" value="F:ATP binding"/>
    <property type="evidence" value="ECO:0007669"/>
    <property type="project" value="UniProtKB-UniRule"/>
</dbReference>
<dbReference type="KEGG" id="bbae:FRD01_06250"/>
<feature type="binding site" evidence="7">
    <location>
        <position position="47"/>
    </location>
    <ligand>
        <name>ATP</name>
        <dbReference type="ChEBI" id="CHEBI:30616"/>
    </ligand>
</feature>
<reference evidence="10 11" key="1">
    <citation type="submission" date="2019-08" db="EMBL/GenBank/DDBJ databases">
        <authorList>
            <person name="Liang Q."/>
        </authorList>
    </citation>
    <scope>NUCLEOTIDE SEQUENCE [LARGE SCALE GENOMIC DNA]</scope>
    <source>
        <strain evidence="10 11">V1718</strain>
    </source>
</reference>
<dbReference type="PROSITE" id="PS00107">
    <property type="entry name" value="PROTEIN_KINASE_ATP"/>
    <property type="match status" value="1"/>
</dbReference>
<keyword evidence="4 7" id="KW-0547">Nucleotide-binding</keyword>
<dbReference type="RefSeq" id="WP_146958532.1">
    <property type="nucleotide sequence ID" value="NZ_CP042467.1"/>
</dbReference>
<evidence type="ECO:0000256" key="3">
    <source>
        <dbReference type="ARBA" id="ARBA00022679"/>
    </source>
</evidence>
<evidence type="ECO:0000256" key="6">
    <source>
        <dbReference type="ARBA" id="ARBA00022840"/>
    </source>
</evidence>
<dbReference type="InterPro" id="IPR017441">
    <property type="entry name" value="Protein_kinase_ATP_BS"/>
</dbReference>
<evidence type="ECO:0000256" key="5">
    <source>
        <dbReference type="ARBA" id="ARBA00022777"/>
    </source>
</evidence>
<dbReference type="SUPFAM" id="SSF56112">
    <property type="entry name" value="Protein kinase-like (PK-like)"/>
    <property type="match status" value="1"/>
</dbReference>
<proteinExistence type="predicted"/>
<evidence type="ECO:0000259" key="9">
    <source>
        <dbReference type="PROSITE" id="PS50011"/>
    </source>
</evidence>
<organism evidence="10 11">
    <name type="scientific">Microvenator marinus</name>
    <dbReference type="NCBI Taxonomy" id="2600177"/>
    <lineage>
        <taxon>Bacteria</taxon>
        <taxon>Deltaproteobacteria</taxon>
        <taxon>Bradymonadales</taxon>
        <taxon>Microvenatoraceae</taxon>
        <taxon>Microvenator</taxon>
    </lineage>
</organism>
<evidence type="ECO:0000256" key="8">
    <source>
        <dbReference type="SAM" id="MobiDB-lite"/>
    </source>
</evidence>
<dbReference type="PANTHER" id="PTHR43289:SF30">
    <property type="entry name" value="NON-SPECIFIC SERINE_THREONINE PROTEIN KINASE"/>
    <property type="match status" value="1"/>
</dbReference>
<keyword evidence="5 10" id="KW-0418">Kinase</keyword>
<dbReference type="Pfam" id="PF08308">
    <property type="entry name" value="PEGA"/>
    <property type="match status" value="1"/>
</dbReference>
<dbReference type="EC" id="2.7.11.1" evidence="1"/>
<dbReference type="Proteomes" id="UP000321595">
    <property type="component" value="Chromosome"/>
</dbReference>
<dbReference type="PROSITE" id="PS50011">
    <property type="entry name" value="PROTEIN_KINASE_DOM"/>
    <property type="match status" value="1"/>
</dbReference>
<keyword evidence="2" id="KW-0723">Serine/threonine-protein kinase</keyword>
<dbReference type="CDD" id="cd14014">
    <property type="entry name" value="STKc_PknB_like"/>
    <property type="match status" value="1"/>
</dbReference>
<feature type="compositionally biased region" description="Basic and acidic residues" evidence="8">
    <location>
        <begin position="424"/>
        <end position="434"/>
    </location>
</feature>
<evidence type="ECO:0000256" key="4">
    <source>
        <dbReference type="ARBA" id="ARBA00022741"/>
    </source>
</evidence>
<sequence>MSENFSIPTPGDVIAGKYRVMEELGRGAYGVVFRAEQIGLGRSVALKTLLPAAFLQLDIVQRFHREAQLISTLDHENIIKLYDYGMDESLLYMAVEYVEGRTLGDLIKEEAPLEAEKVHEIMGQLLSALDYAHEHGIVHRDLKPDNILLLKSRPEEGVAEEVVKVLDFGIAKLVRGDQENNNALKTLTQDGTVLGTPHYMSPENIVGDSVDHKTDLYAVGIILYEMLTGTHPFEAQSPSAVMVRHLKDDAPHLPEPWTHSAFDHAVQRCLEKQPFDRVETAGEVLKLLKSEPPKKVQRAKSTDSQIYDRTTQETAEKKQRLLLAVLAILGILLVSIGWKLWTVQSSIRAEEEVVVAPPQVVEEQPEVAPEPPEADQGLTKISELENPDAGTETPGFEFEDVEPTQPTEPTEPEDVAVETKTPPKPREKTERDPKVAEKAETVKISLMTNPSNASVTFDGVPVGNSPVERQVPKSDDEITVRISLLGYKNEVVKIAPQADVSREIKLQFDRIKMFD</sequence>
<dbReference type="PROSITE" id="PS00108">
    <property type="entry name" value="PROTEIN_KINASE_ST"/>
    <property type="match status" value="1"/>
</dbReference>
<dbReference type="SMART" id="SM00220">
    <property type="entry name" value="S_TKc"/>
    <property type="match status" value="1"/>
</dbReference>
<keyword evidence="3" id="KW-0808">Transferase</keyword>
<dbReference type="EMBL" id="CP042467">
    <property type="protein sequence ID" value="QED26847.1"/>
    <property type="molecule type" value="Genomic_DNA"/>
</dbReference>
<dbReference type="AlphaFoldDB" id="A0A5B8XNX6"/>
<keyword evidence="11" id="KW-1185">Reference proteome</keyword>
<protein>
    <recommendedName>
        <fullName evidence="1">non-specific serine/threonine protein kinase</fullName>
        <ecNumber evidence="1">2.7.11.1</ecNumber>
    </recommendedName>
</protein>
<evidence type="ECO:0000313" key="11">
    <source>
        <dbReference type="Proteomes" id="UP000321595"/>
    </source>
</evidence>
<gene>
    <name evidence="10" type="ORF">FRD01_06250</name>
</gene>
<evidence type="ECO:0000256" key="2">
    <source>
        <dbReference type="ARBA" id="ARBA00022527"/>
    </source>
</evidence>
<dbReference type="FunFam" id="1.10.510.10:FF:000021">
    <property type="entry name" value="Serine/threonine protein kinase"/>
    <property type="match status" value="1"/>
</dbReference>
<evidence type="ECO:0000256" key="7">
    <source>
        <dbReference type="PROSITE-ProRule" id="PRU10141"/>
    </source>
</evidence>
<feature type="region of interest" description="Disordered" evidence="8">
    <location>
        <begin position="292"/>
        <end position="311"/>
    </location>
</feature>
<dbReference type="Pfam" id="PF00069">
    <property type="entry name" value="Pkinase"/>
    <property type="match status" value="1"/>
</dbReference>
<dbReference type="Gene3D" id="1.10.510.10">
    <property type="entry name" value="Transferase(Phosphotransferase) domain 1"/>
    <property type="match status" value="1"/>
</dbReference>
<name>A0A5B8XNX6_9DELT</name>
<accession>A0A5B8XNX6</accession>
<evidence type="ECO:0000313" key="10">
    <source>
        <dbReference type="EMBL" id="QED26847.1"/>
    </source>
</evidence>
<dbReference type="InterPro" id="IPR008271">
    <property type="entry name" value="Ser/Thr_kinase_AS"/>
</dbReference>
<feature type="region of interest" description="Disordered" evidence="8">
    <location>
        <begin position="385"/>
        <end position="434"/>
    </location>
</feature>
<dbReference type="Gene3D" id="3.30.200.20">
    <property type="entry name" value="Phosphorylase Kinase, domain 1"/>
    <property type="match status" value="1"/>
</dbReference>
<dbReference type="GO" id="GO:0004674">
    <property type="term" value="F:protein serine/threonine kinase activity"/>
    <property type="evidence" value="ECO:0007669"/>
    <property type="project" value="UniProtKB-KW"/>
</dbReference>
<dbReference type="InterPro" id="IPR000719">
    <property type="entry name" value="Prot_kinase_dom"/>
</dbReference>
<dbReference type="InterPro" id="IPR013229">
    <property type="entry name" value="PEGA"/>
</dbReference>
<keyword evidence="6 7" id="KW-0067">ATP-binding</keyword>
<evidence type="ECO:0000256" key="1">
    <source>
        <dbReference type="ARBA" id="ARBA00012513"/>
    </source>
</evidence>